<feature type="non-terminal residue" evidence="1">
    <location>
        <position position="1"/>
    </location>
</feature>
<dbReference type="EMBL" id="JAHRHJ020000423">
    <property type="protein sequence ID" value="KAH9294080.1"/>
    <property type="molecule type" value="Genomic_DNA"/>
</dbReference>
<sequence>IPRAQNRSVDAMATVGSMLCIPPGNNDMPFFIENLHQPTYDMPESCLACE</sequence>
<protein>
    <submittedName>
        <fullName evidence="1">Uncharacterized protein</fullName>
    </submittedName>
</protein>
<gene>
    <name evidence="1" type="ORF">KI387_040717</name>
</gene>
<accession>A0AA38C5Z3</accession>
<reference evidence="1 2" key="1">
    <citation type="journal article" date="2021" name="Nat. Plants">
        <title>The Taxus genome provides insights into paclitaxel biosynthesis.</title>
        <authorList>
            <person name="Xiong X."/>
            <person name="Gou J."/>
            <person name="Liao Q."/>
            <person name="Li Y."/>
            <person name="Zhou Q."/>
            <person name="Bi G."/>
            <person name="Li C."/>
            <person name="Du R."/>
            <person name="Wang X."/>
            <person name="Sun T."/>
            <person name="Guo L."/>
            <person name="Liang H."/>
            <person name="Lu P."/>
            <person name="Wu Y."/>
            <person name="Zhang Z."/>
            <person name="Ro D.K."/>
            <person name="Shang Y."/>
            <person name="Huang S."/>
            <person name="Yan J."/>
        </authorList>
    </citation>
    <scope>NUCLEOTIDE SEQUENCE [LARGE SCALE GENOMIC DNA]</scope>
    <source>
        <strain evidence="1">Ta-2019</strain>
    </source>
</reference>
<organism evidence="1 2">
    <name type="scientific">Taxus chinensis</name>
    <name type="common">Chinese yew</name>
    <name type="synonym">Taxus wallichiana var. chinensis</name>
    <dbReference type="NCBI Taxonomy" id="29808"/>
    <lineage>
        <taxon>Eukaryota</taxon>
        <taxon>Viridiplantae</taxon>
        <taxon>Streptophyta</taxon>
        <taxon>Embryophyta</taxon>
        <taxon>Tracheophyta</taxon>
        <taxon>Spermatophyta</taxon>
        <taxon>Pinopsida</taxon>
        <taxon>Pinidae</taxon>
        <taxon>Conifers II</taxon>
        <taxon>Cupressales</taxon>
        <taxon>Taxaceae</taxon>
        <taxon>Taxus</taxon>
    </lineage>
</organism>
<dbReference type="AlphaFoldDB" id="A0AA38C5Z3"/>
<dbReference type="Proteomes" id="UP000824469">
    <property type="component" value="Unassembled WGS sequence"/>
</dbReference>
<comment type="caution">
    <text evidence="1">The sequence shown here is derived from an EMBL/GenBank/DDBJ whole genome shotgun (WGS) entry which is preliminary data.</text>
</comment>
<evidence type="ECO:0000313" key="1">
    <source>
        <dbReference type="EMBL" id="KAH9294080.1"/>
    </source>
</evidence>
<evidence type="ECO:0000313" key="2">
    <source>
        <dbReference type="Proteomes" id="UP000824469"/>
    </source>
</evidence>
<feature type="non-terminal residue" evidence="1">
    <location>
        <position position="50"/>
    </location>
</feature>
<keyword evidence="2" id="KW-1185">Reference proteome</keyword>
<proteinExistence type="predicted"/>
<name>A0AA38C5Z3_TAXCH</name>